<gene>
    <name evidence="7" type="ORF">J2I47_23195</name>
</gene>
<feature type="domain" description="Ig-like" evidence="6">
    <location>
        <begin position="1124"/>
        <end position="1239"/>
    </location>
</feature>
<dbReference type="PROSITE" id="PS50093">
    <property type="entry name" value="PKD"/>
    <property type="match status" value="2"/>
</dbReference>
<evidence type="ECO:0000259" key="6">
    <source>
        <dbReference type="PROSITE" id="PS50835"/>
    </source>
</evidence>
<dbReference type="GO" id="GO:0004553">
    <property type="term" value="F:hydrolase activity, hydrolyzing O-glycosyl compounds"/>
    <property type="evidence" value="ECO:0007669"/>
    <property type="project" value="UniProtKB-ARBA"/>
</dbReference>
<dbReference type="InterPro" id="IPR013783">
    <property type="entry name" value="Ig-like_fold"/>
</dbReference>
<dbReference type="CDD" id="cd00146">
    <property type="entry name" value="PKD"/>
    <property type="match status" value="2"/>
</dbReference>
<evidence type="ECO:0000313" key="7">
    <source>
        <dbReference type="EMBL" id="MBO0939475.1"/>
    </source>
</evidence>
<feature type="domain" description="Ig-like" evidence="6">
    <location>
        <begin position="1363"/>
        <end position="1485"/>
    </location>
</feature>
<dbReference type="InterPro" id="IPR000601">
    <property type="entry name" value="PKD_dom"/>
</dbReference>
<keyword evidence="4" id="KW-1133">Transmembrane helix</keyword>
<dbReference type="InterPro" id="IPR045829">
    <property type="entry name" value="PKD_6"/>
</dbReference>
<dbReference type="Pfam" id="PF00801">
    <property type="entry name" value="PKD"/>
    <property type="match status" value="1"/>
</dbReference>
<evidence type="ECO:0000256" key="4">
    <source>
        <dbReference type="SAM" id="Phobius"/>
    </source>
</evidence>
<dbReference type="Gene3D" id="2.60.40.10">
    <property type="entry name" value="Immunoglobulins"/>
    <property type="match status" value="13"/>
</dbReference>
<evidence type="ECO:0000259" key="5">
    <source>
        <dbReference type="PROSITE" id="PS50093"/>
    </source>
</evidence>
<accession>A0A939K889</accession>
<dbReference type="InterPro" id="IPR033764">
    <property type="entry name" value="Sdr_B"/>
</dbReference>
<feature type="transmembrane region" description="Helical" evidence="4">
    <location>
        <begin position="35"/>
        <end position="51"/>
    </location>
</feature>
<feature type="domain" description="PKD" evidence="5">
    <location>
        <begin position="1310"/>
        <end position="1358"/>
    </location>
</feature>
<evidence type="ECO:0000256" key="2">
    <source>
        <dbReference type="ARBA" id="ARBA00022525"/>
    </source>
</evidence>
<keyword evidence="8" id="KW-1185">Reference proteome</keyword>
<comment type="caution">
    <text evidence="7">The sequence shown here is derived from an EMBL/GenBank/DDBJ whole genome shotgun (WGS) entry which is preliminary data.</text>
</comment>
<comment type="subcellular location">
    <subcellularLocation>
        <location evidence="1">Secreted</location>
    </subcellularLocation>
</comment>
<sequence length="2970" mass="300549">MIIPLLANYNDKCCLLRDNNYASTSLAWKALKRRFLLAILPVVLVVVAVQAQQRVTSGQVMLYNFQEGSGNTVYDVSRAGQPLDLKIYNPGLTSWVPSGCGLTINNTATNVQNFSGVAIQSTAKALATKSTVLGTGLTLEAWLQPAAITNVGPGLPARIMTMSSSVGVRDFMLAQEDGNYVVRVRTDAAPNTTSPDLNGTSPQINVGGASTTSPQHLVFTRDAAGNEAVYLNGVSVYTGTRPGSFSNWEDDLLTIGNEVSYDRPWSGTLYLAAIYNRGISAAEVSQNFNAGKCAIVQPLCAAVAAGQVSGQVYRDFSEDGLRNSSGANVSIGEVGIAGVTVTAYDCNGTAVATTSTTDVGSYTLTGLTTGTQYRIEFSSIPAYLSPSVVGADNGTTVQFITPGNCANLALNDPGEYCGPNPIMAIPCYVNGDALGGGTAGTEPALVTFPALARNADTGPTKIAVASQIGATWGVAYNKFSKKLYTASVTKRHSTYGPAGIDGIYVTDFASAATPTATFVEFANLGISVGTDPHAASAPASKTLTYRDETAFDAVGKTSFGDIDISDDGSRLFVTNLFDRKIYSIPTINPTSANYQSFSINADANCPAGTGVARPWGLKSWRGKLYSGWVCDAQASQSRVNLRAFVYALDPAVAGGNPTLVVQPFSLTFTRGRSNSDPTEVADWYSWKTTPEQNFLINAANNQVIMSQPILGDIEFDVDGSLLMGFIDRNGFQSGYQNYYFSNPANATYGARYNDLFNGYANGDILRSAPNASFTNWTLENNGTSGLITTAGASNTQGPGGGEYYLGDVTIDHDQATQGALALLPGSGNVITVATDSYQCCFNNGMLYLSNTTGGQTGVFQIYSQSEGTSGKATGLGDMELFCAIPPIEIGNYLWRDTNGNGRQDPCEPALSGITVQLFQGSTLVATATTNANGQYYFSSLVRDSSPSAQYTLPLSSATAYQIRIPIVQTGLTNLTLTTANVSSNGTDNIDSDATISGGNAIINLTTGAYGQNNHTFDVGFTFCPTLVQTSNTSLSICSGQLTPTLSLTSNGTSSITFYRSDVVQVNPYAPTGTTTLVGTGTPTSNSLTVAGGSYSLPVNAGTTPTTYYIYALLNPAAADPSCRPSVVYQVTVKPIPVATATGATITCASPTVSLTGTSSVTSPTPTYSWTAPGGNVLTGANPAVSTPGTYTLVVTANGCLSLGVTASVNANTITPVISAQNDGPITCLKPAVTVSKTVPVLQSWTWTGPGGFVSNASNFTTTTAGIYTLTVTAASNGCTAVTTTTIQADNTPPNANAGPDRELTCAITLIQLAGGSTTSNVSYSWTASNGGIIVNGANTATPTINAAGTYTLQVTAANGCVATDVMVVTLNNTPPNANAGVDKVLSCTLTSVVLNGSSTTPGATYLWSTANGVILSGGGTPSPTVSAEGTYLLTVTGPNGCVATDAALVTLDNSLPTVTVSNDGPLTCARTSVLLSATTSPGSVSYRWSGGASSATLSVTTPGTYTLVVTAPNGCTAQASTPVGQDILTPALSLSSNSPLSCSRTSVILSALVSSYVGSYTYRWSTGVTGTGNASTLTLPVSASGTYSLTITAANGCSSSASVVVDQRIVAPVLSLTNNGDLTCSRGSATLAASLTGSSGAGTYTYQWSTGTTGNTVLTASQVTSLSLTVQSAGTFSVTVTAPNGCVTTASTSVGQDLSLPAVTMSQAGPLTCAKATAILSATVTAGAAGGSYVYQWSNLTSTSALALGVAGSQVVSQVVSVSGTYQLTVTGPNGCSVVGSATLNSNTLVPVATASVDRLISCASPTATVTASLTASSGTGSYGYTWTGGASGTVNLNAGQPGSVPLSVSVAGSYSVSVTAPNGCVAVASVVVDSDLTLPNANAGPDKVLNCTLTSVELNGSSTTPGATYLWSATSGGVIVSGGNTASPTVSAGGTYLLTVTAPNGCTATDVVSVSLNNAIPNVSASIDKVLSCTLATVALTGTSSTPGVTYLWTANNGGIIVSGANTATATVSAAGTYILTATAPNGCTALDAATVIQDTNVPQITINNDGPVSCADPVVLISAAASSTAVTFRWSSGQTVASFTAAAGTYSLTVTGSNGCSTTGVTTVLSNTTTPTVSLSSDGPLTCTKTMVTLMAAPTNISGSNYSYRWSTGFAGNSSAPTQATAVDAAGTYSVTVTNSNGCYATATTSVLSNTVAPTVSVSLNGPITCARPQATLTATASPAGTTYRWTGPTGTGATGSTLSVGTIGTYSVVVTSLNGCTATAAVTVTNDLTTPTALLANNGPLTCVKLSAVVSATVGTVGSYAYQWTSPVGTATTGTASATALTLPATTAGLYSLTIVAPNGCSAVAATLLENDTMAPGLLLDNDGPITCDQTFVTITATINSHLNMMHEYRWSTGETGTTESSIFYKSVLTPGPYSLTVTAPNGCSATASTIVSQTLTAPVISVSASGPITCSDPTVSLTASLSNVNAAYSYQWSTGEVGKSSQLSIPFSASVAGIYSLTVNIFNAPPGCSAIASAVVETNTAAPQVTLTNSGPITCLQPAAMLTATVTAFGASYRYALNGGPQSATTSAATQTFPSNGPGSYVLSITAANGCVQSATALVQQTVTSFSVTATGGTISCASGSVKLTATPSLAGAYSALWTGPNNYSSTENSPTVGLAGAYTVVLTNDDNGCLATAIAAVSQDQGLPGASAIGGTLTCSQPTVTLLGASTSANVAFTWSGPGIAGGSKNQQNPVVSLPGIYTLIVTSQGNSCSSVATTEVLLDTTPPDVMTQSGSACVGQTLTLIANSQTGSVTYAWSGPQGFTSTQATVTMPAAVTANGGVYSVTVTNTKTGCYSTTSVQGTVYALPNAWTLSVQEAQCVGIVSQGNGFVSIAGVALTDRYDYTEGAIYAGALSYATASPLPPASGGLLKIIQNIDRGAAKTYVVRVFNASGCFADKVISFTNAPCVCPPPKCVPILVLRRKR</sequence>
<evidence type="ECO:0000256" key="1">
    <source>
        <dbReference type="ARBA" id="ARBA00004613"/>
    </source>
</evidence>
<name>A0A939K889_9BACT</name>
<dbReference type="Pfam" id="PF19408">
    <property type="entry name" value="PKD_6"/>
    <property type="match status" value="1"/>
</dbReference>
<keyword evidence="4" id="KW-0472">Membrane</keyword>
<reference evidence="7" key="1">
    <citation type="submission" date="2021-03" db="EMBL/GenBank/DDBJ databases">
        <title>Fibrella sp. HMF5335 genome sequencing and assembly.</title>
        <authorList>
            <person name="Kang H."/>
            <person name="Kim H."/>
            <person name="Bae S."/>
            <person name="Joh K."/>
        </authorList>
    </citation>
    <scope>NUCLEOTIDE SEQUENCE</scope>
    <source>
        <strain evidence="7">HMF5335</strain>
    </source>
</reference>
<dbReference type="InterPro" id="IPR035986">
    <property type="entry name" value="PKD_dom_sf"/>
</dbReference>
<dbReference type="SUPFAM" id="SSF117074">
    <property type="entry name" value="Hypothetical protein PA1324"/>
    <property type="match status" value="2"/>
</dbReference>
<dbReference type="SMART" id="SM00089">
    <property type="entry name" value="PKD"/>
    <property type="match status" value="13"/>
</dbReference>
<protein>
    <submittedName>
        <fullName evidence="7">PKD domain-containing protein</fullName>
    </submittedName>
</protein>
<dbReference type="GO" id="GO:0005975">
    <property type="term" value="P:carbohydrate metabolic process"/>
    <property type="evidence" value="ECO:0007669"/>
    <property type="project" value="UniProtKB-ARBA"/>
</dbReference>
<proteinExistence type="predicted"/>
<organism evidence="7 8">
    <name type="scientific">Fibrella rubiginis</name>
    <dbReference type="NCBI Taxonomy" id="2817060"/>
    <lineage>
        <taxon>Bacteria</taxon>
        <taxon>Pseudomonadati</taxon>
        <taxon>Bacteroidota</taxon>
        <taxon>Cytophagia</taxon>
        <taxon>Cytophagales</taxon>
        <taxon>Spirosomataceae</taxon>
        <taxon>Fibrella</taxon>
    </lineage>
</organism>
<dbReference type="SUPFAM" id="SSF49299">
    <property type="entry name" value="PKD domain"/>
    <property type="match status" value="5"/>
</dbReference>
<dbReference type="RefSeq" id="WP_207367000.1">
    <property type="nucleotide sequence ID" value="NZ_JAFMYV010000014.1"/>
</dbReference>
<evidence type="ECO:0000256" key="3">
    <source>
        <dbReference type="ARBA" id="ARBA00022729"/>
    </source>
</evidence>
<keyword evidence="4" id="KW-0812">Transmembrane</keyword>
<keyword evidence="3" id="KW-0732">Signal</keyword>
<feature type="domain" description="PKD" evidence="5">
    <location>
        <begin position="2144"/>
        <end position="2193"/>
    </location>
</feature>
<dbReference type="Pfam" id="PF17210">
    <property type="entry name" value="SdrD_B"/>
    <property type="match status" value="2"/>
</dbReference>
<dbReference type="EMBL" id="JAFMYV010000014">
    <property type="protein sequence ID" value="MBO0939475.1"/>
    <property type="molecule type" value="Genomic_DNA"/>
</dbReference>
<dbReference type="InterPro" id="IPR022409">
    <property type="entry name" value="PKD/Chitinase_dom"/>
</dbReference>
<dbReference type="Pfam" id="PF13385">
    <property type="entry name" value="Laminin_G_3"/>
    <property type="match status" value="1"/>
</dbReference>
<dbReference type="InterPro" id="IPR013320">
    <property type="entry name" value="ConA-like_dom_sf"/>
</dbReference>
<dbReference type="Proteomes" id="UP000664034">
    <property type="component" value="Unassembled WGS sequence"/>
</dbReference>
<dbReference type="InterPro" id="IPR007110">
    <property type="entry name" value="Ig-like_dom"/>
</dbReference>
<evidence type="ECO:0000313" key="8">
    <source>
        <dbReference type="Proteomes" id="UP000664034"/>
    </source>
</evidence>
<dbReference type="SUPFAM" id="SSF49899">
    <property type="entry name" value="Concanavalin A-like lectins/glucanases"/>
    <property type="match status" value="1"/>
</dbReference>
<dbReference type="GO" id="GO:0005576">
    <property type="term" value="C:extracellular region"/>
    <property type="evidence" value="ECO:0007669"/>
    <property type="project" value="UniProtKB-SubCell"/>
</dbReference>
<keyword evidence="2" id="KW-0964">Secreted</keyword>
<dbReference type="PROSITE" id="PS50835">
    <property type="entry name" value="IG_LIKE"/>
    <property type="match status" value="2"/>
</dbReference>
<dbReference type="Gene3D" id="2.60.120.200">
    <property type="match status" value="1"/>
</dbReference>